<evidence type="ECO:0000256" key="1">
    <source>
        <dbReference type="ARBA" id="ARBA00009437"/>
    </source>
</evidence>
<keyword evidence="3" id="KW-0238">DNA-binding</keyword>
<dbReference type="InterPro" id="IPR036388">
    <property type="entry name" value="WH-like_DNA-bd_sf"/>
</dbReference>
<dbReference type="PANTHER" id="PTHR30579">
    <property type="entry name" value="TRANSCRIPTIONAL REGULATOR"/>
    <property type="match status" value="1"/>
</dbReference>
<dbReference type="InterPro" id="IPR005119">
    <property type="entry name" value="LysR_subst-bd"/>
</dbReference>
<dbReference type="InterPro" id="IPR036390">
    <property type="entry name" value="WH_DNA-bd_sf"/>
</dbReference>
<evidence type="ECO:0000313" key="6">
    <source>
        <dbReference type="EMBL" id="MXQ08145.1"/>
    </source>
</evidence>
<dbReference type="InterPro" id="IPR050176">
    <property type="entry name" value="LTTR"/>
</dbReference>
<keyword evidence="2" id="KW-0805">Transcription regulation</keyword>
<evidence type="ECO:0000256" key="3">
    <source>
        <dbReference type="ARBA" id="ARBA00023125"/>
    </source>
</evidence>
<dbReference type="Gene3D" id="3.40.190.10">
    <property type="entry name" value="Periplasmic binding protein-like II"/>
    <property type="match status" value="2"/>
</dbReference>
<dbReference type="SUPFAM" id="SSF53850">
    <property type="entry name" value="Periplasmic binding protein-like II"/>
    <property type="match status" value="1"/>
</dbReference>
<dbReference type="Pfam" id="PF00126">
    <property type="entry name" value="HTH_1"/>
    <property type="match status" value="1"/>
</dbReference>
<dbReference type="FunFam" id="1.10.10.10:FF:000001">
    <property type="entry name" value="LysR family transcriptional regulator"/>
    <property type="match status" value="1"/>
</dbReference>
<dbReference type="GO" id="GO:0003677">
    <property type="term" value="F:DNA binding"/>
    <property type="evidence" value="ECO:0007669"/>
    <property type="project" value="UniProtKB-KW"/>
</dbReference>
<name>A0A7C9ISN7_9RHOB</name>
<dbReference type="Pfam" id="PF03466">
    <property type="entry name" value="LysR_substrate"/>
    <property type="match status" value="1"/>
</dbReference>
<feature type="domain" description="HTH lysR-type" evidence="5">
    <location>
        <begin position="12"/>
        <end position="69"/>
    </location>
</feature>
<comment type="caution">
    <text evidence="6">The sequence shown here is derived from an EMBL/GenBank/DDBJ whole genome shotgun (WGS) entry which is preliminary data.</text>
</comment>
<accession>A0A7C9ISN7</accession>
<dbReference type="AlphaFoldDB" id="A0A7C9ISN7"/>
<dbReference type="Gene3D" id="1.10.10.10">
    <property type="entry name" value="Winged helix-like DNA-binding domain superfamily/Winged helix DNA-binding domain"/>
    <property type="match status" value="1"/>
</dbReference>
<dbReference type="GO" id="GO:0003700">
    <property type="term" value="F:DNA-binding transcription factor activity"/>
    <property type="evidence" value="ECO:0007669"/>
    <property type="project" value="InterPro"/>
</dbReference>
<evidence type="ECO:0000259" key="5">
    <source>
        <dbReference type="PROSITE" id="PS50931"/>
    </source>
</evidence>
<dbReference type="PANTHER" id="PTHR30579:SF7">
    <property type="entry name" value="HTH-TYPE TRANSCRIPTIONAL REGULATOR LRHA-RELATED"/>
    <property type="match status" value="1"/>
</dbReference>
<sequence>MNVQTSPKIPLLELDLLNTLVAIAETGSFSAAAQAIFRTPSAISMQVKRMEELLGRPVFVRDSRSVSLTADGAFLVEHARRMLAMNNEAVARFVQPDLKGVVRLGATDDVAERFLPPMLRRFADSHPGVSVNVTVADTVGLRQDLNTGRLDMALVVGKAEDRDAFGAEVLMEEQLVWAARRCGTAASREPLPVSVWEEGCAWRISGLKGLDAQGRPWRIAFQSAHISGQKAAILADLAVAPLPAATLSGDIVEAPAKYGLPRLPKYVLGLMVRSDPSPAIEAAADHLRASFPRD</sequence>
<gene>
    <name evidence="6" type="ORF">GQ651_09855</name>
</gene>
<comment type="similarity">
    <text evidence="1">Belongs to the LysR transcriptional regulatory family.</text>
</comment>
<evidence type="ECO:0000256" key="2">
    <source>
        <dbReference type="ARBA" id="ARBA00023015"/>
    </source>
</evidence>
<dbReference type="SUPFAM" id="SSF46785">
    <property type="entry name" value="Winged helix' DNA-binding domain"/>
    <property type="match status" value="1"/>
</dbReference>
<reference evidence="6 7" key="2">
    <citation type="submission" date="2020-03" db="EMBL/GenBank/DDBJ databases">
        <title>Kangsaoukella pontilimi gen. nov., sp. nov., a new member of the family Rhodobacteraceae isolated from a tidal mudflat.</title>
        <authorList>
            <person name="Kim I.S."/>
        </authorList>
    </citation>
    <scope>NUCLEOTIDE SEQUENCE [LARGE SCALE GENOMIC DNA]</scope>
    <source>
        <strain evidence="6 7">GH1-50</strain>
    </source>
</reference>
<evidence type="ECO:0000313" key="7">
    <source>
        <dbReference type="Proteomes" id="UP000480350"/>
    </source>
</evidence>
<dbReference type="PROSITE" id="PS50931">
    <property type="entry name" value="HTH_LYSR"/>
    <property type="match status" value="1"/>
</dbReference>
<keyword evidence="7" id="KW-1185">Reference proteome</keyword>
<evidence type="ECO:0000256" key="4">
    <source>
        <dbReference type="ARBA" id="ARBA00023163"/>
    </source>
</evidence>
<reference evidence="6 7" key="1">
    <citation type="submission" date="2019-12" db="EMBL/GenBank/DDBJ databases">
        <authorList>
            <person name="Lee S.D."/>
        </authorList>
    </citation>
    <scope>NUCLEOTIDE SEQUENCE [LARGE SCALE GENOMIC DNA]</scope>
    <source>
        <strain evidence="6 7">GH1-50</strain>
    </source>
</reference>
<organism evidence="6 7">
    <name type="scientific">Kangsaoukella pontilimi</name>
    <dbReference type="NCBI Taxonomy" id="2691042"/>
    <lineage>
        <taxon>Bacteria</taxon>
        <taxon>Pseudomonadati</taxon>
        <taxon>Pseudomonadota</taxon>
        <taxon>Alphaproteobacteria</taxon>
        <taxon>Rhodobacterales</taxon>
        <taxon>Paracoccaceae</taxon>
        <taxon>Kangsaoukella</taxon>
    </lineage>
</organism>
<keyword evidence="4" id="KW-0804">Transcription</keyword>
<dbReference type="InterPro" id="IPR000847">
    <property type="entry name" value="LysR_HTH_N"/>
</dbReference>
<dbReference type="RefSeq" id="WP_160764088.1">
    <property type="nucleotide sequence ID" value="NZ_WUPT01000002.1"/>
</dbReference>
<proteinExistence type="inferred from homology"/>
<protein>
    <submittedName>
        <fullName evidence="6">LysR family transcriptional regulator</fullName>
    </submittedName>
</protein>
<dbReference type="EMBL" id="WUPT01000002">
    <property type="protein sequence ID" value="MXQ08145.1"/>
    <property type="molecule type" value="Genomic_DNA"/>
</dbReference>
<dbReference type="Proteomes" id="UP000480350">
    <property type="component" value="Unassembled WGS sequence"/>
</dbReference>